<keyword evidence="2" id="KW-1185">Reference proteome</keyword>
<accession>A0ACC6JVR7</accession>
<protein>
    <submittedName>
        <fullName evidence="1">Uncharacterized protein</fullName>
    </submittedName>
</protein>
<dbReference type="EMBL" id="JAVDSD010000022">
    <property type="protein sequence ID" value="MDR6610460.1"/>
    <property type="molecule type" value="Genomic_DNA"/>
</dbReference>
<evidence type="ECO:0000313" key="2">
    <source>
        <dbReference type="Proteomes" id="UP001259420"/>
    </source>
</evidence>
<reference evidence="1" key="1">
    <citation type="submission" date="2023-07" db="EMBL/GenBank/DDBJ databases">
        <title>Sorghum-associated microbial communities from plants grown in Nebraska, USA.</title>
        <authorList>
            <person name="Schachtman D."/>
        </authorList>
    </citation>
    <scope>NUCLEOTIDE SEQUENCE</scope>
    <source>
        <strain evidence="1">BE46</strain>
    </source>
</reference>
<sequence length="127" mass="13945">MIRNAFTCKTTAWLIATLMMFFGDVAMARSLKLADPSELAGKWQVTLQDKPLDVCTIELNASQTVDGAECLGDWLSEQPTGWFTEPDGIALTGKEGAKIVFFSRQGEGLYRGTSKSGLIIILKRKVQ</sequence>
<name>A0ACC6JVR7_9PSED</name>
<gene>
    <name evidence="1" type="ORF">J2X87_005570</name>
</gene>
<dbReference type="Proteomes" id="UP001259420">
    <property type="component" value="Unassembled WGS sequence"/>
</dbReference>
<comment type="caution">
    <text evidence="1">The sequence shown here is derived from an EMBL/GenBank/DDBJ whole genome shotgun (WGS) entry which is preliminary data.</text>
</comment>
<proteinExistence type="predicted"/>
<evidence type="ECO:0000313" key="1">
    <source>
        <dbReference type="EMBL" id="MDR6610460.1"/>
    </source>
</evidence>
<organism evidence="1 2">
    <name type="scientific">Pseudomonas synxantha</name>
    <dbReference type="NCBI Taxonomy" id="47883"/>
    <lineage>
        <taxon>Bacteria</taxon>
        <taxon>Pseudomonadati</taxon>
        <taxon>Pseudomonadota</taxon>
        <taxon>Gammaproteobacteria</taxon>
        <taxon>Pseudomonadales</taxon>
        <taxon>Pseudomonadaceae</taxon>
        <taxon>Pseudomonas</taxon>
    </lineage>
</organism>